<dbReference type="PANTHER" id="PTHR30603">
    <property type="entry name" value="RNA POLYMERASE SIGMA FACTOR RPO"/>
    <property type="match status" value="1"/>
</dbReference>
<gene>
    <name evidence="9" type="ORF">WJX72_006232</name>
</gene>
<dbReference type="GO" id="GO:0006352">
    <property type="term" value="P:DNA-templated transcription initiation"/>
    <property type="evidence" value="ECO:0007669"/>
    <property type="project" value="InterPro"/>
</dbReference>
<sequence length="302" mass="33489">MTWKQQTQLGQRQIRLRRAADGRARARRGVSSATTASRAAEGTKSQDTATRSEQPHFLSRQAEADACAAVQELKRLKAVEQPSLTAWALLAGERYEQALSAKLAQGNAAAERLVEANKGLIMLFVKRYTSQGVDADDLYVAGASGLLNAAENFDPARGMRLMTLAYLSIPRAMTRAVEQMGSVGRKDDDAEKTLADVIADGAADGSADPEQEMWGEVMQRHFKDDLEAILDTLPNSKDRQVLALLYGLYEYQRPHTLREVGEKLQLSHERVRQLKNACMDRLKETGRLEPLLVYLEGGSRMR</sequence>
<proteinExistence type="inferred from homology"/>
<dbReference type="PANTHER" id="PTHR30603:SF47">
    <property type="entry name" value="RNA POLYMERASE SIGMA FACTOR SIGD, CHLOROPLASTIC"/>
    <property type="match status" value="1"/>
</dbReference>
<dbReference type="InterPro" id="IPR000943">
    <property type="entry name" value="RNA_pol_sigma70"/>
</dbReference>
<dbReference type="InterPro" id="IPR013324">
    <property type="entry name" value="RNA_pol_sigma_r3/r4-like"/>
</dbReference>
<dbReference type="NCBIfam" id="TIGR02937">
    <property type="entry name" value="sigma70-ECF"/>
    <property type="match status" value="1"/>
</dbReference>
<evidence type="ECO:0000256" key="1">
    <source>
        <dbReference type="ARBA" id="ARBA00007788"/>
    </source>
</evidence>
<feature type="region of interest" description="Disordered" evidence="6">
    <location>
        <begin position="1"/>
        <end position="55"/>
    </location>
</feature>
<evidence type="ECO:0000256" key="5">
    <source>
        <dbReference type="ARBA" id="ARBA00023163"/>
    </source>
</evidence>
<dbReference type="Pfam" id="PF04545">
    <property type="entry name" value="Sigma70_r4"/>
    <property type="match status" value="1"/>
</dbReference>
<keyword evidence="3" id="KW-0731">Sigma factor</keyword>
<evidence type="ECO:0000256" key="3">
    <source>
        <dbReference type="ARBA" id="ARBA00023082"/>
    </source>
</evidence>
<dbReference type="InterPro" id="IPR013325">
    <property type="entry name" value="RNA_pol_sigma_r2"/>
</dbReference>
<evidence type="ECO:0000256" key="2">
    <source>
        <dbReference type="ARBA" id="ARBA00023015"/>
    </source>
</evidence>
<dbReference type="InterPro" id="IPR007630">
    <property type="entry name" value="RNA_pol_sigma70_r4"/>
</dbReference>
<dbReference type="InterPro" id="IPR036388">
    <property type="entry name" value="WH-like_DNA-bd_sf"/>
</dbReference>
<keyword evidence="5" id="KW-0804">Transcription</keyword>
<dbReference type="GO" id="GO:0016987">
    <property type="term" value="F:sigma factor activity"/>
    <property type="evidence" value="ECO:0007669"/>
    <property type="project" value="UniProtKB-KW"/>
</dbReference>
<protein>
    <recommendedName>
        <fullName evidence="11">RNA polymerase sigma factor</fullName>
    </recommendedName>
</protein>
<evidence type="ECO:0000259" key="8">
    <source>
        <dbReference type="Pfam" id="PF04545"/>
    </source>
</evidence>
<dbReference type="Pfam" id="PF04542">
    <property type="entry name" value="Sigma70_r2"/>
    <property type="match status" value="1"/>
</dbReference>
<feature type="domain" description="RNA polymerase sigma-70 region 2" evidence="7">
    <location>
        <begin position="113"/>
        <end position="177"/>
    </location>
</feature>
<accession>A0AAW1R6P3</accession>
<evidence type="ECO:0000313" key="9">
    <source>
        <dbReference type="EMBL" id="KAK9829501.1"/>
    </source>
</evidence>
<evidence type="ECO:0000256" key="6">
    <source>
        <dbReference type="SAM" id="MobiDB-lite"/>
    </source>
</evidence>
<dbReference type="InterPro" id="IPR014284">
    <property type="entry name" value="RNA_pol_sigma-70_dom"/>
</dbReference>
<dbReference type="EMBL" id="JALJOR010000001">
    <property type="protein sequence ID" value="KAK9829501.1"/>
    <property type="molecule type" value="Genomic_DNA"/>
</dbReference>
<evidence type="ECO:0000256" key="4">
    <source>
        <dbReference type="ARBA" id="ARBA00023125"/>
    </source>
</evidence>
<evidence type="ECO:0000313" key="10">
    <source>
        <dbReference type="Proteomes" id="UP001489004"/>
    </source>
</evidence>
<feature type="domain" description="RNA polymerase sigma-70 region 4" evidence="8">
    <location>
        <begin position="235"/>
        <end position="284"/>
    </location>
</feature>
<reference evidence="9 10" key="1">
    <citation type="journal article" date="2024" name="Nat. Commun.">
        <title>Phylogenomics reveals the evolutionary origins of lichenization in chlorophyte algae.</title>
        <authorList>
            <person name="Puginier C."/>
            <person name="Libourel C."/>
            <person name="Otte J."/>
            <person name="Skaloud P."/>
            <person name="Haon M."/>
            <person name="Grisel S."/>
            <person name="Petersen M."/>
            <person name="Berrin J.G."/>
            <person name="Delaux P.M."/>
            <person name="Dal Grande F."/>
            <person name="Keller J."/>
        </authorList>
    </citation>
    <scope>NUCLEOTIDE SEQUENCE [LARGE SCALE GENOMIC DNA]</scope>
    <source>
        <strain evidence="9 10">SAG 2043</strain>
    </source>
</reference>
<comment type="caution">
    <text evidence="9">The sequence shown here is derived from an EMBL/GenBank/DDBJ whole genome shotgun (WGS) entry which is preliminary data.</text>
</comment>
<evidence type="ECO:0008006" key="11">
    <source>
        <dbReference type="Google" id="ProtNLM"/>
    </source>
</evidence>
<organism evidence="9 10">
    <name type="scientific">[Myrmecia] bisecta</name>
    <dbReference type="NCBI Taxonomy" id="41462"/>
    <lineage>
        <taxon>Eukaryota</taxon>
        <taxon>Viridiplantae</taxon>
        <taxon>Chlorophyta</taxon>
        <taxon>core chlorophytes</taxon>
        <taxon>Trebouxiophyceae</taxon>
        <taxon>Trebouxiales</taxon>
        <taxon>Trebouxiaceae</taxon>
        <taxon>Myrmecia</taxon>
    </lineage>
</organism>
<feature type="compositionally biased region" description="Polar residues" evidence="6">
    <location>
        <begin position="1"/>
        <end position="11"/>
    </location>
</feature>
<comment type="similarity">
    <text evidence="1">Belongs to the sigma-70 factor family.</text>
</comment>
<dbReference type="PRINTS" id="PR00046">
    <property type="entry name" value="SIGMA70FCT"/>
</dbReference>
<keyword evidence="4" id="KW-0238">DNA-binding</keyword>
<dbReference type="Gene3D" id="1.10.10.10">
    <property type="entry name" value="Winged helix-like DNA-binding domain superfamily/Winged helix DNA-binding domain"/>
    <property type="match status" value="1"/>
</dbReference>
<dbReference type="AlphaFoldDB" id="A0AAW1R6P3"/>
<dbReference type="InterPro" id="IPR007627">
    <property type="entry name" value="RNA_pol_sigma70_r2"/>
</dbReference>
<keyword evidence="2" id="KW-0805">Transcription regulation</keyword>
<dbReference type="Gene3D" id="1.20.120.1810">
    <property type="match status" value="1"/>
</dbReference>
<evidence type="ECO:0000259" key="7">
    <source>
        <dbReference type="Pfam" id="PF04542"/>
    </source>
</evidence>
<dbReference type="SUPFAM" id="SSF88659">
    <property type="entry name" value="Sigma3 and sigma4 domains of RNA polymerase sigma factors"/>
    <property type="match status" value="1"/>
</dbReference>
<keyword evidence="10" id="KW-1185">Reference proteome</keyword>
<dbReference type="InterPro" id="IPR050239">
    <property type="entry name" value="Sigma-70_RNA_pol_init_factors"/>
</dbReference>
<feature type="compositionally biased region" description="Low complexity" evidence="6">
    <location>
        <begin position="29"/>
        <end position="43"/>
    </location>
</feature>
<dbReference type="GO" id="GO:0003677">
    <property type="term" value="F:DNA binding"/>
    <property type="evidence" value="ECO:0007669"/>
    <property type="project" value="UniProtKB-KW"/>
</dbReference>
<dbReference type="Proteomes" id="UP001489004">
    <property type="component" value="Unassembled WGS sequence"/>
</dbReference>
<name>A0AAW1R6P3_9CHLO</name>
<dbReference type="SUPFAM" id="SSF88946">
    <property type="entry name" value="Sigma2 domain of RNA polymerase sigma factors"/>
    <property type="match status" value="1"/>
</dbReference>